<dbReference type="RefSeq" id="WP_146215993.1">
    <property type="nucleotide sequence ID" value="NZ_LNQU01000018.1"/>
</dbReference>
<accession>A0A318J4Z9</accession>
<dbReference type="EMBL" id="QJKC01000016">
    <property type="protein sequence ID" value="PXX42894.1"/>
    <property type="molecule type" value="Genomic_DNA"/>
</dbReference>
<protein>
    <recommendedName>
        <fullName evidence="4">Lipoprotein</fullName>
    </recommendedName>
</protein>
<name>A0A318J4Z9_9NEIS</name>
<evidence type="ECO:0000313" key="3">
    <source>
        <dbReference type="Proteomes" id="UP000248395"/>
    </source>
</evidence>
<evidence type="ECO:0000256" key="1">
    <source>
        <dbReference type="SAM" id="SignalP"/>
    </source>
</evidence>
<gene>
    <name evidence="2" type="ORF">DFR38_1164</name>
</gene>
<evidence type="ECO:0008006" key="4">
    <source>
        <dbReference type="Google" id="ProtNLM"/>
    </source>
</evidence>
<dbReference type="PROSITE" id="PS51257">
    <property type="entry name" value="PROKAR_LIPOPROTEIN"/>
    <property type="match status" value="1"/>
</dbReference>
<keyword evidence="1" id="KW-0732">Signal</keyword>
<feature type="chain" id="PRO_5016255643" description="Lipoprotein" evidence="1">
    <location>
        <begin position="25"/>
        <end position="184"/>
    </location>
</feature>
<keyword evidence="3" id="KW-1185">Reference proteome</keyword>
<proteinExistence type="predicted"/>
<organism evidence="2 3">
    <name type="scientific">Aquitalea magnusonii</name>
    <dbReference type="NCBI Taxonomy" id="332411"/>
    <lineage>
        <taxon>Bacteria</taxon>
        <taxon>Pseudomonadati</taxon>
        <taxon>Pseudomonadota</taxon>
        <taxon>Betaproteobacteria</taxon>
        <taxon>Neisseriales</taxon>
        <taxon>Chromobacteriaceae</taxon>
        <taxon>Aquitalea</taxon>
    </lineage>
</organism>
<evidence type="ECO:0000313" key="2">
    <source>
        <dbReference type="EMBL" id="PXX42894.1"/>
    </source>
</evidence>
<sequence>MISIEKLLRSTIIIATITSLSACAAMQGNQVSLTVKTEPPGAMLYEGNHALGMAPQTLNYNGDPSKNIINTSKVTAIWPSGAQNSQSFNLPMHQGSFSATISRPKNAPGLANDLANADRVAAAEDRKARNAMTCQSYADQAAASQQISQNTANKKTADVLLGALNQSLSQKSAYDKCMQQFEYN</sequence>
<feature type="signal peptide" evidence="1">
    <location>
        <begin position="1"/>
        <end position="24"/>
    </location>
</feature>
<comment type="caution">
    <text evidence="2">The sequence shown here is derived from an EMBL/GenBank/DDBJ whole genome shotgun (WGS) entry which is preliminary data.</text>
</comment>
<dbReference type="Proteomes" id="UP000248395">
    <property type="component" value="Unassembled WGS sequence"/>
</dbReference>
<dbReference type="AlphaFoldDB" id="A0A318J4Z9"/>
<reference evidence="2 3" key="1">
    <citation type="submission" date="2018-05" db="EMBL/GenBank/DDBJ databases">
        <title>Genomic Encyclopedia of Type Strains, Phase IV (KMG-IV): sequencing the most valuable type-strain genomes for metagenomic binning, comparative biology and taxonomic classification.</title>
        <authorList>
            <person name="Goeker M."/>
        </authorList>
    </citation>
    <scope>NUCLEOTIDE SEQUENCE [LARGE SCALE GENOMIC DNA]</scope>
    <source>
        <strain evidence="2 3">DSM 25134</strain>
    </source>
</reference>